<sequence length="135" mass="14023">MPSNTPNKQKAEEAPAATTQALHVVLSAPLTPLSGITTTVAPRSTDPAANTPRITATHDAPPAELSPTLLGTLQQIITSAIREQLIAFVPAQVRTQPEVVAPEQADPALALPRPDAVERPAKQLSAQAGDLPLHG</sequence>
<dbReference type="AlphaFoldDB" id="A0AAW2XTY1"/>
<reference evidence="2" key="1">
    <citation type="submission" date="2020-06" db="EMBL/GenBank/DDBJ databases">
        <authorList>
            <person name="Li T."/>
            <person name="Hu X."/>
            <person name="Zhang T."/>
            <person name="Song X."/>
            <person name="Zhang H."/>
            <person name="Dai N."/>
            <person name="Sheng W."/>
            <person name="Hou X."/>
            <person name="Wei L."/>
        </authorList>
    </citation>
    <scope>NUCLEOTIDE SEQUENCE</scope>
    <source>
        <strain evidence="2">KEN1</strain>
        <tissue evidence="2">Leaf</tissue>
    </source>
</reference>
<accession>A0AAW2XTY1</accession>
<evidence type="ECO:0000256" key="1">
    <source>
        <dbReference type="SAM" id="MobiDB-lite"/>
    </source>
</evidence>
<name>A0AAW2XTY1_9LAMI</name>
<feature type="compositionally biased region" description="Low complexity" evidence="1">
    <location>
        <begin position="105"/>
        <end position="114"/>
    </location>
</feature>
<dbReference type="EMBL" id="JACGWN010000003">
    <property type="protein sequence ID" value="KAL0455771.1"/>
    <property type="molecule type" value="Genomic_DNA"/>
</dbReference>
<comment type="caution">
    <text evidence="2">The sequence shown here is derived from an EMBL/GenBank/DDBJ whole genome shotgun (WGS) entry which is preliminary data.</text>
</comment>
<proteinExistence type="predicted"/>
<protein>
    <submittedName>
        <fullName evidence="2">Uncharacterized protein</fullName>
    </submittedName>
</protein>
<gene>
    <name evidence="2" type="ORF">Slati_0916300</name>
</gene>
<evidence type="ECO:0000313" key="2">
    <source>
        <dbReference type="EMBL" id="KAL0455771.1"/>
    </source>
</evidence>
<organism evidence="2">
    <name type="scientific">Sesamum latifolium</name>
    <dbReference type="NCBI Taxonomy" id="2727402"/>
    <lineage>
        <taxon>Eukaryota</taxon>
        <taxon>Viridiplantae</taxon>
        <taxon>Streptophyta</taxon>
        <taxon>Embryophyta</taxon>
        <taxon>Tracheophyta</taxon>
        <taxon>Spermatophyta</taxon>
        <taxon>Magnoliopsida</taxon>
        <taxon>eudicotyledons</taxon>
        <taxon>Gunneridae</taxon>
        <taxon>Pentapetalae</taxon>
        <taxon>asterids</taxon>
        <taxon>lamiids</taxon>
        <taxon>Lamiales</taxon>
        <taxon>Pedaliaceae</taxon>
        <taxon>Sesamum</taxon>
    </lineage>
</organism>
<reference evidence="2" key="2">
    <citation type="journal article" date="2024" name="Plant">
        <title>Genomic evolution and insights into agronomic trait innovations of Sesamum species.</title>
        <authorList>
            <person name="Miao H."/>
            <person name="Wang L."/>
            <person name="Qu L."/>
            <person name="Liu H."/>
            <person name="Sun Y."/>
            <person name="Le M."/>
            <person name="Wang Q."/>
            <person name="Wei S."/>
            <person name="Zheng Y."/>
            <person name="Lin W."/>
            <person name="Duan Y."/>
            <person name="Cao H."/>
            <person name="Xiong S."/>
            <person name="Wang X."/>
            <person name="Wei L."/>
            <person name="Li C."/>
            <person name="Ma Q."/>
            <person name="Ju M."/>
            <person name="Zhao R."/>
            <person name="Li G."/>
            <person name="Mu C."/>
            <person name="Tian Q."/>
            <person name="Mei H."/>
            <person name="Zhang T."/>
            <person name="Gao T."/>
            <person name="Zhang H."/>
        </authorList>
    </citation>
    <scope>NUCLEOTIDE SEQUENCE</scope>
    <source>
        <strain evidence="2">KEN1</strain>
    </source>
</reference>
<feature type="region of interest" description="Disordered" evidence="1">
    <location>
        <begin position="33"/>
        <end position="63"/>
    </location>
</feature>
<feature type="region of interest" description="Disordered" evidence="1">
    <location>
        <begin position="98"/>
        <end position="135"/>
    </location>
</feature>